<organism evidence="5 6">
    <name type="scientific">Weissella jogaejeotgali</name>
    <dbReference type="NCBI Taxonomy" id="1631871"/>
    <lineage>
        <taxon>Bacteria</taxon>
        <taxon>Bacillati</taxon>
        <taxon>Bacillota</taxon>
        <taxon>Bacilli</taxon>
        <taxon>Lactobacillales</taxon>
        <taxon>Lactobacillaceae</taxon>
        <taxon>Weissella</taxon>
    </lineage>
</organism>
<dbReference type="STRING" id="1631871.FOL01_0186"/>
<evidence type="ECO:0000313" key="5">
    <source>
        <dbReference type="EMBL" id="APS41045.1"/>
    </source>
</evidence>
<dbReference type="InterPro" id="IPR050406">
    <property type="entry name" value="FGGY_Carb_Kinase"/>
</dbReference>
<evidence type="ECO:0000256" key="1">
    <source>
        <dbReference type="ARBA" id="ARBA00009156"/>
    </source>
</evidence>
<dbReference type="Gene3D" id="3.30.420.40">
    <property type="match status" value="1"/>
</dbReference>
<dbReference type="PANTHER" id="PTHR43095:SF2">
    <property type="entry name" value="GLUCONOKINASE"/>
    <property type="match status" value="1"/>
</dbReference>
<dbReference type="SUPFAM" id="SSF53067">
    <property type="entry name" value="Actin-like ATPase domain"/>
    <property type="match status" value="1"/>
</dbReference>
<dbReference type="GO" id="GO:0005975">
    <property type="term" value="P:carbohydrate metabolic process"/>
    <property type="evidence" value="ECO:0007669"/>
    <property type="project" value="InterPro"/>
</dbReference>
<accession>A0A1L6R950</accession>
<dbReference type="PANTHER" id="PTHR43095">
    <property type="entry name" value="SUGAR KINASE"/>
    <property type="match status" value="1"/>
</dbReference>
<evidence type="ECO:0000259" key="4">
    <source>
        <dbReference type="Pfam" id="PF00370"/>
    </source>
</evidence>
<feature type="domain" description="Carbohydrate kinase FGGY N-terminal" evidence="4">
    <location>
        <begin position="3"/>
        <end position="227"/>
    </location>
</feature>
<dbReference type="Pfam" id="PF00370">
    <property type="entry name" value="FGGY_N"/>
    <property type="match status" value="1"/>
</dbReference>
<evidence type="ECO:0000313" key="6">
    <source>
        <dbReference type="Proteomes" id="UP000185473"/>
    </source>
</evidence>
<protein>
    <submittedName>
        <fullName evidence="5">Gluconokinase</fullName>
    </submittedName>
</protein>
<evidence type="ECO:0000256" key="3">
    <source>
        <dbReference type="ARBA" id="ARBA00022777"/>
    </source>
</evidence>
<evidence type="ECO:0000256" key="2">
    <source>
        <dbReference type="ARBA" id="ARBA00022679"/>
    </source>
</evidence>
<keyword evidence="2" id="KW-0808">Transferase</keyword>
<dbReference type="AlphaFoldDB" id="A0A1L6R950"/>
<reference evidence="5 6" key="1">
    <citation type="submission" date="2016-02" db="EMBL/GenBank/DDBJ databases">
        <title>Complete Genome Sequence of Weissella jogaejeotgali FOL01.</title>
        <authorList>
            <person name="Lee J.-H."/>
            <person name="Ku H.-J."/>
        </authorList>
    </citation>
    <scope>NUCLEOTIDE SEQUENCE [LARGE SCALE GENOMIC DNA]</scope>
    <source>
        <strain evidence="5 6">FOL01</strain>
    </source>
</reference>
<dbReference type="GO" id="GO:0016301">
    <property type="term" value="F:kinase activity"/>
    <property type="evidence" value="ECO:0007669"/>
    <property type="project" value="UniProtKB-KW"/>
</dbReference>
<dbReference type="InterPro" id="IPR043129">
    <property type="entry name" value="ATPase_NBD"/>
</dbReference>
<name>A0A1L6R950_9LACO</name>
<keyword evidence="3 5" id="KW-0418">Kinase</keyword>
<dbReference type="RefSeq" id="WP_075268892.1">
    <property type="nucleotide sequence ID" value="NZ_CP014332.1"/>
</dbReference>
<dbReference type="EMBL" id="CP014332">
    <property type="protein sequence ID" value="APS41045.1"/>
    <property type="molecule type" value="Genomic_DNA"/>
</dbReference>
<dbReference type="KEGG" id="wjo:FOL01_0186"/>
<dbReference type="InterPro" id="IPR018484">
    <property type="entry name" value="FGGY_N"/>
</dbReference>
<dbReference type="OrthoDB" id="2147981at2"/>
<comment type="similarity">
    <text evidence="1">Belongs to the FGGY kinase family.</text>
</comment>
<sequence length="234" mass="26331">MEYTLTIDVSLLSVKTTLIDENNAQRQHELPLATTYAERATITPDQIYNQTLAAIKEANKLLLDSPAAKIEEIIFSEISLDGLMPLDKNFEPLMPVIYGQDTQKYVDALIMNGVTGQLQRKMGLSLLDRTPFVLILWLKNEQPDIYEKAVHYMSLQSYIIYRLFGKNIISRAYAARTGLYDLVTDEWDTQALALSGLTTAALPEVTDFSDQTFTISDEVATRTGISVLTTFHLK</sequence>
<proteinExistence type="inferred from homology"/>
<gene>
    <name evidence="5" type="ORF">FOL01_0186</name>
</gene>
<keyword evidence="6" id="KW-1185">Reference proteome</keyword>
<dbReference type="Proteomes" id="UP000185473">
    <property type="component" value="Chromosome"/>
</dbReference>